<gene>
    <name evidence="2" type="ORF">CPter291_1417</name>
</gene>
<keyword evidence="1" id="KW-0472">Membrane</keyword>
<sequence>MMATIWSTLVHHWAVLAGGGAAAGILIALVMALGPGAVLGMLKMVPRWCWEVLIVLVLLLAYGAHERGAIQAKWDKEKREQAQAVTEIQGQQEAVTTQTITQYVNRDRVVYVQGATITKQVPIYVTAQNNAQCVINNGFVRLWNAANTGVQLPDAAVPADGEASGVVLSEVATQHSVESTYTRRLEVQLETWQDWATGQQAAARIKVQPVETSP</sequence>
<feature type="transmembrane region" description="Helical" evidence="1">
    <location>
        <begin position="12"/>
        <end position="33"/>
    </location>
</feature>
<evidence type="ECO:0000256" key="1">
    <source>
        <dbReference type="SAM" id="Phobius"/>
    </source>
</evidence>
<organism evidence="2 3">
    <name type="scientific">Collimonas pratensis</name>
    <dbReference type="NCBI Taxonomy" id="279113"/>
    <lineage>
        <taxon>Bacteria</taxon>
        <taxon>Pseudomonadati</taxon>
        <taxon>Pseudomonadota</taxon>
        <taxon>Betaproteobacteria</taxon>
        <taxon>Burkholderiales</taxon>
        <taxon>Oxalobacteraceae</taxon>
        <taxon>Collimonas</taxon>
    </lineage>
</organism>
<dbReference type="EMBL" id="CP013236">
    <property type="protein sequence ID" value="AMP13691.1"/>
    <property type="molecule type" value="Genomic_DNA"/>
</dbReference>
<keyword evidence="1" id="KW-1133">Transmembrane helix</keyword>
<evidence type="ECO:0008006" key="4">
    <source>
        <dbReference type="Google" id="ProtNLM"/>
    </source>
</evidence>
<accession>A0ABN4M7U9</accession>
<feature type="transmembrane region" description="Helical" evidence="1">
    <location>
        <begin position="45"/>
        <end position="64"/>
    </location>
</feature>
<evidence type="ECO:0000313" key="2">
    <source>
        <dbReference type="EMBL" id="AMP13691.1"/>
    </source>
</evidence>
<reference evidence="2 3" key="1">
    <citation type="submission" date="2015-11" db="EMBL/GenBank/DDBJ databases">
        <title>Exploring the genomic traits of fungus-feeding bacterial genus Collimonas.</title>
        <authorList>
            <person name="Song C."/>
            <person name="Schmidt R."/>
            <person name="de Jager V."/>
            <person name="Krzyzanowska D."/>
            <person name="Jongedijk E."/>
            <person name="Cankar K."/>
            <person name="Beekwilder J."/>
            <person name="van Veen A."/>
            <person name="de Boer W."/>
            <person name="van Veen J.A."/>
            <person name="Garbeva P."/>
        </authorList>
    </citation>
    <scope>NUCLEOTIDE SEQUENCE [LARGE SCALE GENOMIC DNA]</scope>
    <source>
        <strain evidence="2 3">Ter291</strain>
    </source>
</reference>
<dbReference type="RefSeq" id="WP_062113150.1">
    <property type="nucleotide sequence ID" value="NZ_CP013236.1"/>
</dbReference>
<proteinExistence type="predicted"/>
<evidence type="ECO:0000313" key="3">
    <source>
        <dbReference type="Proteomes" id="UP000074914"/>
    </source>
</evidence>
<protein>
    <recommendedName>
        <fullName evidence="4">Transmembrane protein</fullName>
    </recommendedName>
</protein>
<keyword evidence="1" id="KW-0812">Transmembrane</keyword>
<name>A0ABN4M7U9_9BURK</name>
<keyword evidence="3" id="KW-1185">Reference proteome</keyword>
<dbReference type="Proteomes" id="UP000074914">
    <property type="component" value="Chromosome"/>
</dbReference>